<evidence type="ECO:0000256" key="5">
    <source>
        <dbReference type="SAM" id="Phobius"/>
    </source>
</evidence>
<feature type="transmembrane region" description="Helical" evidence="5">
    <location>
        <begin position="233"/>
        <end position="256"/>
    </location>
</feature>
<dbReference type="GO" id="GO:0016020">
    <property type="term" value="C:membrane"/>
    <property type="evidence" value="ECO:0007669"/>
    <property type="project" value="UniProtKB-SubCell"/>
</dbReference>
<keyword evidence="3 5" id="KW-1133">Transmembrane helix</keyword>
<evidence type="ECO:0000313" key="7">
    <source>
        <dbReference type="EMBL" id="TMW63831.1"/>
    </source>
</evidence>
<dbReference type="GO" id="GO:0005783">
    <property type="term" value="C:endoplasmic reticulum"/>
    <property type="evidence" value="ECO:0007669"/>
    <property type="project" value="TreeGrafter"/>
</dbReference>
<evidence type="ECO:0000256" key="2">
    <source>
        <dbReference type="ARBA" id="ARBA00022692"/>
    </source>
</evidence>
<sequence length="335" mass="38020">MTKSKANVNQRSPAQFVMGIMTGMLVPMMVSEIYGVKAMRKQPELTETPGMPHAAELWMAFAYAVGMIALRYVTSKAFYPLSRAILPPVVRDSAFRVDRLATSLFKVLFFTWITIYGYQTIKDEEWFPVSLGGSGDIVKSFQVFNIAPSQELKTYLQLQLAYQMHSLLYVLLMKPIDGDTMDFVIHDFTAILLMTSSYLVNYTAISALIGFLNDACDIFQYTFFVSTDSERKPVIAVMFVAVLAIWGYTRLYVYPFEMLPNVFVELPGNNPNVSPLYLRPVEVMLCLLLGLQTWWFFLFADKGRQKLLKRSGYVQIGQATPVKLQDEVVIKTATL</sequence>
<feature type="transmembrane region" description="Helical" evidence="5">
    <location>
        <begin position="55"/>
        <end position="73"/>
    </location>
</feature>
<proteinExistence type="predicted"/>
<comment type="caution">
    <text evidence="7">The sequence shown here is derived from an EMBL/GenBank/DDBJ whole genome shotgun (WGS) entry which is preliminary data.</text>
</comment>
<dbReference type="Proteomes" id="UP000794436">
    <property type="component" value="Unassembled WGS sequence"/>
</dbReference>
<feature type="transmembrane region" description="Helical" evidence="5">
    <location>
        <begin position="276"/>
        <end position="300"/>
    </location>
</feature>
<reference evidence="7" key="1">
    <citation type="submission" date="2019-03" db="EMBL/GenBank/DDBJ databases">
        <title>Long read genome sequence of the mycoparasitic Pythium oligandrum ATCC 38472 isolated from sugarbeet rhizosphere.</title>
        <authorList>
            <person name="Gaulin E."/>
        </authorList>
    </citation>
    <scope>NUCLEOTIDE SEQUENCE</scope>
    <source>
        <strain evidence="7">ATCC 38472_TT</strain>
    </source>
</reference>
<gene>
    <name evidence="7" type="ORF">Poli38472_002772</name>
</gene>
<feature type="transmembrane region" description="Helical" evidence="5">
    <location>
        <begin position="12"/>
        <end position="35"/>
    </location>
</feature>
<dbReference type="OrthoDB" id="537032at2759"/>
<comment type="subcellular location">
    <subcellularLocation>
        <location evidence="1">Membrane</location>
        <topology evidence="1">Multi-pass membrane protein</topology>
    </subcellularLocation>
</comment>
<evidence type="ECO:0000256" key="4">
    <source>
        <dbReference type="ARBA" id="ARBA00023136"/>
    </source>
</evidence>
<keyword evidence="8" id="KW-1185">Reference proteome</keyword>
<evidence type="ECO:0000259" key="6">
    <source>
        <dbReference type="SMART" id="SM00724"/>
    </source>
</evidence>
<dbReference type="InterPro" id="IPR016439">
    <property type="entry name" value="Lag1/Lac1-like"/>
</dbReference>
<dbReference type="PANTHER" id="PTHR12560:SF0">
    <property type="entry name" value="LD18904P"/>
    <property type="match status" value="1"/>
</dbReference>
<organism evidence="7 8">
    <name type="scientific">Pythium oligandrum</name>
    <name type="common">Mycoparasitic fungus</name>
    <dbReference type="NCBI Taxonomy" id="41045"/>
    <lineage>
        <taxon>Eukaryota</taxon>
        <taxon>Sar</taxon>
        <taxon>Stramenopiles</taxon>
        <taxon>Oomycota</taxon>
        <taxon>Peronosporomycetes</taxon>
        <taxon>Pythiales</taxon>
        <taxon>Pythiaceae</taxon>
        <taxon>Pythium</taxon>
    </lineage>
</organism>
<evidence type="ECO:0000256" key="3">
    <source>
        <dbReference type="ARBA" id="ARBA00022989"/>
    </source>
</evidence>
<evidence type="ECO:0000256" key="1">
    <source>
        <dbReference type="ARBA" id="ARBA00004141"/>
    </source>
</evidence>
<accession>A0A8K1CHT3</accession>
<feature type="transmembrane region" description="Helical" evidence="5">
    <location>
        <begin position="188"/>
        <end position="212"/>
    </location>
</feature>
<dbReference type="GO" id="GO:0050291">
    <property type="term" value="F:sphingosine N-acyltransferase activity"/>
    <property type="evidence" value="ECO:0007669"/>
    <property type="project" value="InterPro"/>
</dbReference>
<dbReference type="PANTHER" id="PTHR12560">
    <property type="entry name" value="LONGEVITY ASSURANCE FACTOR 1 LAG1"/>
    <property type="match status" value="1"/>
</dbReference>
<protein>
    <recommendedName>
        <fullName evidence="6">TLC domain-containing protein</fullName>
    </recommendedName>
</protein>
<evidence type="ECO:0000313" key="8">
    <source>
        <dbReference type="Proteomes" id="UP000794436"/>
    </source>
</evidence>
<feature type="domain" description="TLC" evidence="6">
    <location>
        <begin position="98"/>
        <end position="308"/>
    </location>
</feature>
<dbReference type="GO" id="GO:0046513">
    <property type="term" value="P:ceramide biosynthetic process"/>
    <property type="evidence" value="ECO:0007669"/>
    <property type="project" value="InterPro"/>
</dbReference>
<dbReference type="EMBL" id="SPLM01000072">
    <property type="protein sequence ID" value="TMW63831.1"/>
    <property type="molecule type" value="Genomic_DNA"/>
</dbReference>
<feature type="transmembrane region" description="Helical" evidence="5">
    <location>
        <begin position="100"/>
        <end position="118"/>
    </location>
</feature>
<name>A0A8K1CHT3_PYTOL</name>
<keyword evidence="4 5" id="KW-0472">Membrane</keyword>
<dbReference type="SMART" id="SM00724">
    <property type="entry name" value="TLC"/>
    <property type="match status" value="1"/>
</dbReference>
<keyword evidence="2 5" id="KW-0812">Transmembrane</keyword>
<dbReference type="Pfam" id="PF03798">
    <property type="entry name" value="TRAM_LAG1_CLN8"/>
    <property type="match status" value="1"/>
</dbReference>
<dbReference type="InterPro" id="IPR006634">
    <property type="entry name" value="TLC-dom"/>
</dbReference>
<dbReference type="AlphaFoldDB" id="A0A8K1CHT3"/>